<dbReference type="PANTHER" id="PTHR30265:SF2">
    <property type="entry name" value="TRANSCRIPTION TERMINATION_ANTITERMINATION PROTEIN NUSG"/>
    <property type="match status" value="1"/>
</dbReference>
<dbReference type="Pfam" id="PF00467">
    <property type="entry name" value="KOW"/>
    <property type="match status" value="1"/>
</dbReference>
<dbReference type="SUPFAM" id="SSF50104">
    <property type="entry name" value="Translation proteins SH3-like domain"/>
    <property type="match status" value="1"/>
</dbReference>
<dbReference type="Proteomes" id="UP000023541">
    <property type="component" value="Unassembled WGS sequence"/>
</dbReference>
<dbReference type="Pfam" id="PF02357">
    <property type="entry name" value="NusG"/>
    <property type="match status" value="1"/>
</dbReference>
<dbReference type="RefSeq" id="WP_024768887.1">
    <property type="nucleotide sequence ID" value="NZ_AQRA01000006.1"/>
</dbReference>
<dbReference type="CDD" id="cd09891">
    <property type="entry name" value="NGN_Bact_1"/>
    <property type="match status" value="1"/>
</dbReference>
<dbReference type="FunFam" id="2.30.30.30:FF:000002">
    <property type="entry name" value="Transcription termination/antitermination factor NusG"/>
    <property type="match status" value="1"/>
</dbReference>
<dbReference type="GO" id="GO:0005829">
    <property type="term" value="C:cytosol"/>
    <property type="evidence" value="ECO:0007669"/>
    <property type="project" value="UniProtKB-ARBA"/>
</dbReference>
<dbReference type="NCBIfam" id="TIGR00922">
    <property type="entry name" value="nusG"/>
    <property type="match status" value="1"/>
</dbReference>
<keyword evidence="2 5" id="KW-0889">Transcription antitermination</keyword>
<gene>
    <name evidence="5" type="primary">nusG</name>
    <name evidence="10" type="ORF">ATO12_18830</name>
</gene>
<dbReference type="eggNOG" id="COG0250">
    <property type="taxonomic scope" value="Bacteria"/>
</dbReference>
<dbReference type="AlphaFoldDB" id="A0A023BSU6"/>
<evidence type="ECO:0000256" key="6">
    <source>
        <dbReference type="NCBIfam" id="TIGR00922"/>
    </source>
</evidence>
<dbReference type="InterPro" id="IPR006645">
    <property type="entry name" value="NGN-like_dom"/>
</dbReference>
<dbReference type="GO" id="GO:0006354">
    <property type="term" value="P:DNA-templated transcription elongation"/>
    <property type="evidence" value="ECO:0007669"/>
    <property type="project" value="UniProtKB-UniRule"/>
</dbReference>
<dbReference type="InterPro" id="IPR008991">
    <property type="entry name" value="Translation_prot_SH3-like_sf"/>
</dbReference>
<dbReference type="SMART" id="SM00738">
    <property type="entry name" value="NGN"/>
    <property type="match status" value="1"/>
</dbReference>
<dbReference type="PRINTS" id="PR00338">
    <property type="entry name" value="NUSGTNSCPFCT"/>
</dbReference>
<dbReference type="InterPro" id="IPR005824">
    <property type="entry name" value="KOW"/>
</dbReference>
<comment type="caution">
    <text evidence="10">The sequence shown here is derived from an EMBL/GenBank/DDBJ whole genome shotgun (WGS) entry which is preliminary data.</text>
</comment>
<evidence type="ECO:0000256" key="4">
    <source>
        <dbReference type="ARBA" id="ARBA00023163"/>
    </source>
</evidence>
<dbReference type="HAMAP" id="MF_00948">
    <property type="entry name" value="NusG"/>
    <property type="match status" value="1"/>
</dbReference>
<keyword evidence="1 5" id="KW-0806">Transcription termination</keyword>
<evidence type="ECO:0000256" key="3">
    <source>
        <dbReference type="ARBA" id="ARBA00023015"/>
    </source>
</evidence>
<evidence type="ECO:0000256" key="7">
    <source>
        <dbReference type="RuleBase" id="RU000538"/>
    </source>
</evidence>
<sequence>MAEVDNTKKWYVVRAVSGQENKVKDYIEREIAHMGLEDYVSQILVPTEKVVQIRNGKKINKERVYFPGYVMIEANLSGEIPHIIKSINGVIGFLGEVKGGDPVPLRKAEINRMLGKVDELAVKTDNVAIPYTVGETVKVIDGPFNGFNGTVEKVNEEKRKLEVMVKIFGRKTPLELSYMQVEKI</sequence>
<dbReference type="GO" id="GO:0032784">
    <property type="term" value="P:regulation of DNA-templated transcription elongation"/>
    <property type="evidence" value="ECO:0007669"/>
    <property type="project" value="InterPro"/>
</dbReference>
<accession>A0A023BSU6</accession>
<dbReference type="OrthoDB" id="9809075at2"/>
<comment type="similarity">
    <text evidence="5 7">Belongs to the NusG family.</text>
</comment>
<dbReference type="STRING" id="1317122.ATO12_18830"/>
<name>A0A023BSU6_9FLAO</name>
<evidence type="ECO:0000256" key="2">
    <source>
        <dbReference type="ARBA" id="ARBA00022814"/>
    </source>
</evidence>
<evidence type="ECO:0000256" key="1">
    <source>
        <dbReference type="ARBA" id="ARBA00022472"/>
    </source>
</evidence>
<dbReference type="SMART" id="SM00739">
    <property type="entry name" value="KOW"/>
    <property type="match status" value="1"/>
</dbReference>
<dbReference type="Gene3D" id="2.30.30.30">
    <property type="match status" value="1"/>
</dbReference>
<dbReference type="InterPro" id="IPR047050">
    <property type="entry name" value="NGN"/>
</dbReference>
<protein>
    <recommendedName>
        <fullName evidence="5 6">Transcription termination/antitermination protein NusG</fullName>
    </recommendedName>
</protein>
<feature type="domain" description="KOW" evidence="9">
    <location>
        <begin position="130"/>
        <end position="157"/>
    </location>
</feature>
<dbReference type="CDD" id="cd06091">
    <property type="entry name" value="KOW_NusG"/>
    <property type="match status" value="1"/>
</dbReference>
<dbReference type="EMBL" id="AQRA01000006">
    <property type="protein sequence ID" value="EZH73067.1"/>
    <property type="molecule type" value="Genomic_DNA"/>
</dbReference>
<dbReference type="GO" id="GO:0006353">
    <property type="term" value="P:DNA-templated transcription termination"/>
    <property type="evidence" value="ECO:0007669"/>
    <property type="project" value="UniProtKB-UniRule"/>
</dbReference>
<dbReference type="Gene3D" id="3.30.70.940">
    <property type="entry name" value="NusG, N-terminal domain"/>
    <property type="match status" value="1"/>
</dbReference>
<keyword evidence="11" id="KW-1185">Reference proteome</keyword>
<evidence type="ECO:0000259" key="8">
    <source>
        <dbReference type="SMART" id="SM00738"/>
    </source>
</evidence>
<reference evidence="10 11" key="1">
    <citation type="submission" date="2014-04" db="EMBL/GenBank/DDBJ databases">
        <title>Aquimarina sp. 22II-S11-z7 Genome Sequencing.</title>
        <authorList>
            <person name="Lai Q."/>
        </authorList>
    </citation>
    <scope>NUCLEOTIDE SEQUENCE [LARGE SCALE GENOMIC DNA]</scope>
    <source>
        <strain evidence="10 11">22II-S11-z7</strain>
    </source>
</reference>
<keyword evidence="4 5" id="KW-0804">Transcription</keyword>
<dbReference type="PANTHER" id="PTHR30265">
    <property type="entry name" value="RHO-INTERACTING TRANSCRIPTION TERMINATION FACTOR NUSG"/>
    <property type="match status" value="1"/>
</dbReference>
<dbReference type="InterPro" id="IPR001062">
    <property type="entry name" value="Transcrpt_antiterm_NusG"/>
</dbReference>
<dbReference type="GO" id="GO:0031564">
    <property type="term" value="P:transcription antitermination"/>
    <property type="evidence" value="ECO:0007669"/>
    <property type="project" value="UniProtKB-UniRule"/>
</dbReference>
<evidence type="ECO:0000313" key="10">
    <source>
        <dbReference type="EMBL" id="EZH73067.1"/>
    </source>
</evidence>
<dbReference type="InterPro" id="IPR043425">
    <property type="entry name" value="NusG-like"/>
</dbReference>
<dbReference type="InterPro" id="IPR014722">
    <property type="entry name" value="Rib_uL2_dom2"/>
</dbReference>
<dbReference type="InterPro" id="IPR036735">
    <property type="entry name" value="NGN_dom_sf"/>
</dbReference>
<evidence type="ECO:0000256" key="5">
    <source>
        <dbReference type="HAMAP-Rule" id="MF_00948"/>
    </source>
</evidence>
<comment type="function">
    <text evidence="5 7">Participates in transcription elongation, termination and antitermination.</text>
</comment>
<feature type="domain" description="NusG-like N-terminal" evidence="8">
    <location>
        <begin position="7"/>
        <end position="117"/>
    </location>
</feature>
<evidence type="ECO:0000259" key="9">
    <source>
        <dbReference type="SMART" id="SM00739"/>
    </source>
</evidence>
<evidence type="ECO:0000313" key="11">
    <source>
        <dbReference type="Proteomes" id="UP000023541"/>
    </source>
</evidence>
<organism evidence="10 11">
    <name type="scientific">Aquimarina atlantica</name>
    <dbReference type="NCBI Taxonomy" id="1317122"/>
    <lineage>
        <taxon>Bacteria</taxon>
        <taxon>Pseudomonadati</taxon>
        <taxon>Bacteroidota</taxon>
        <taxon>Flavobacteriia</taxon>
        <taxon>Flavobacteriales</taxon>
        <taxon>Flavobacteriaceae</taxon>
        <taxon>Aquimarina</taxon>
    </lineage>
</organism>
<keyword evidence="3 5" id="KW-0805">Transcription regulation</keyword>
<dbReference type="SUPFAM" id="SSF82679">
    <property type="entry name" value="N-utilization substance G protein NusG, N-terminal domain"/>
    <property type="match status" value="1"/>
</dbReference>
<proteinExistence type="inferred from homology"/>